<proteinExistence type="predicted"/>
<evidence type="ECO:0000313" key="2">
    <source>
        <dbReference type="EMBL" id="KGB23446.1"/>
    </source>
</evidence>
<dbReference type="PATRIC" id="fig|104102.7.peg.1610"/>
<dbReference type="Proteomes" id="UP000029448">
    <property type="component" value="Unassembled WGS sequence"/>
</dbReference>
<gene>
    <name evidence="2" type="ORF">AtDm6_1628</name>
</gene>
<feature type="compositionally biased region" description="Low complexity" evidence="1">
    <location>
        <begin position="1"/>
        <end position="11"/>
    </location>
</feature>
<sequence length="45" mass="4459">MKTLKGWSGESGNAGGGLVSQPDGFSSRAPKPVFSGHSSLVSPVG</sequence>
<reference evidence="2 3" key="1">
    <citation type="submission" date="2014-06" db="EMBL/GenBank/DDBJ databases">
        <title>Functional and comparative genomic analyses of the Drosophila gut microbiota identify candidate symbiosis factors.</title>
        <authorList>
            <person name="Newell P.D."/>
            <person name="Chaston J.M."/>
            <person name="Douglas A.E."/>
        </authorList>
    </citation>
    <scope>NUCLEOTIDE SEQUENCE [LARGE SCALE GENOMIC DNA]</scope>
    <source>
        <strain evidence="2 3">DmCS_006</strain>
    </source>
</reference>
<accession>A0A094ZM74</accession>
<comment type="caution">
    <text evidence="2">The sequence shown here is derived from an EMBL/GenBank/DDBJ whole genome shotgun (WGS) entry which is preliminary data.</text>
</comment>
<feature type="region of interest" description="Disordered" evidence="1">
    <location>
        <begin position="1"/>
        <end position="45"/>
    </location>
</feature>
<organism evidence="2 3">
    <name type="scientific">Acetobacter tropicalis</name>
    <dbReference type="NCBI Taxonomy" id="104102"/>
    <lineage>
        <taxon>Bacteria</taxon>
        <taxon>Pseudomonadati</taxon>
        <taxon>Pseudomonadota</taxon>
        <taxon>Alphaproteobacteria</taxon>
        <taxon>Acetobacterales</taxon>
        <taxon>Acetobacteraceae</taxon>
        <taxon>Acetobacter</taxon>
    </lineage>
</organism>
<protein>
    <submittedName>
        <fullName evidence="2">Uncharacterized protein</fullName>
    </submittedName>
</protein>
<feature type="compositionally biased region" description="Polar residues" evidence="1">
    <location>
        <begin position="36"/>
        <end position="45"/>
    </location>
</feature>
<keyword evidence="3" id="KW-1185">Reference proteome</keyword>
<evidence type="ECO:0000313" key="3">
    <source>
        <dbReference type="Proteomes" id="UP000029448"/>
    </source>
</evidence>
<dbReference type="STRING" id="104102.AtDm6_1628"/>
<dbReference type="EMBL" id="JOKM01000060">
    <property type="protein sequence ID" value="KGB23446.1"/>
    <property type="molecule type" value="Genomic_DNA"/>
</dbReference>
<dbReference type="AlphaFoldDB" id="A0A094ZM74"/>
<name>A0A094ZM74_9PROT</name>
<evidence type="ECO:0000256" key="1">
    <source>
        <dbReference type="SAM" id="MobiDB-lite"/>
    </source>
</evidence>